<dbReference type="Gene3D" id="3.40.33.10">
    <property type="entry name" value="CAP"/>
    <property type="match status" value="1"/>
</dbReference>
<dbReference type="Proteomes" id="UP000002255">
    <property type="component" value="Chromosome"/>
</dbReference>
<evidence type="ECO:0000256" key="2">
    <source>
        <dbReference type="SAM" id="SignalP"/>
    </source>
</evidence>
<proteinExistence type="predicted"/>
<reference evidence="5" key="1">
    <citation type="submission" date="2009-11" db="EMBL/GenBank/DDBJ databases">
        <title>The complete chromosome of Xylanimonas cellulosilytica DSM 15894.</title>
        <authorList>
            <consortium name="US DOE Joint Genome Institute (JGI-PGF)"/>
            <person name="Lucas S."/>
            <person name="Copeland A."/>
            <person name="Lapidus A."/>
            <person name="Glavina del Rio T."/>
            <person name="Dalin E."/>
            <person name="Tice H."/>
            <person name="Bruce D."/>
            <person name="Goodwin L."/>
            <person name="Pitluck S."/>
            <person name="Kyrpides N."/>
            <person name="Mavromatis K."/>
            <person name="Ivanova N."/>
            <person name="Mikhailova N."/>
            <person name="Foster B."/>
            <person name="Clum A."/>
            <person name="Brettin T."/>
            <person name="Detter J.C."/>
            <person name="Han C."/>
            <person name="Larimer F."/>
            <person name="Land M."/>
            <person name="Hauser L."/>
            <person name="Markowitz V."/>
            <person name="Cheng J.F."/>
            <person name="Hugenholtz P."/>
            <person name="Woyke T."/>
            <person name="Wu D."/>
            <person name="Gehrich-Schroeter G."/>
            <person name="Schneider S."/>
            <person name="Pukall S.R."/>
            <person name="Klenk H.P."/>
            <person name="Eisen J.A."/>
        </authorList>
    </citation>
    <scope>NUCLEOTIDE SEQUENCE [LARGE SCALE GENOMIC DNA]</scope>
    <source>
        <strain evidence="5">DSM 15894 / CECT 5975 / LMG 20990 / XIL07</strain>
    </source>
</reference>
<sequence>MSISRRRRIAWSAVALVVAAALGACAGVPSQGGPTADVSTADDPAAGPPSVDPPAVADPAAYAEQIVAETNVARLAQGLPELAASSCAREMAVERATALVGSPELVHADLAPVHAACAPPSGTAAENLSRADAPAADVVAAWLASPGHANNLLALDLTHLGVGCVPDGAELLCAQIFLG</sequence>
<protein>
    <submittedName>
        <fullName evidence="4">SCP-like extracellular</fullName>
    </submittedName>
</protein>
<dbReference type="RefSeq" id="WP_012879608.1">
    <property type="nucleotide sequence ID" value="NC_013530.1"/>
</dbReference>
<dbReference type="PANTHER" id="PTHR31157">
    <property type="entry name" value="SCP DOMAIN-CONTAINING PROTEIN"/>
    <property type="match status" value="1"/>
</dbReference>
<dbReference type="PANTHER" id="PTHR31157:SF1">
    <property type="entry name" value="SCP DOMAIN-CONTAINING PROTEIN"/>
    <property type="match status" value="1"/>
</dbReference>
<dbReference type="Pfam" id="PF00188">
    <property type="entry name" value="CAP"/>
    <property type="match status" value="1"/>
</dbReference>
<organism evidence="4 5">
    <name type="scientific">Xylanimonas cellulosilytica (strain DSM 15894 / JCM 12276 / CECT 5975 / KCTC 9989 / LMG 20990 / NBRC 107835 / XIL07)</name>
    <dbReference type="NCBI Taxonomy" id="446471"/>
    <lineage>
        <taxon>Bacteria</taxon>
        <taxon>Bacillati</taxon>
        <taxon>Actinomycetota</taxon>
        <taxon>Actinomycetes</taxon>
        <taxon>Micrococcales</taxon>
        <taxon>Promicromonosporaceae</taxon>
        <taxon>Xylanimonas</taxon>
    </lineage>
</organism>
<dbReference type="HOGENOM" id="CLU_1502934_0_0_11"/>
<dbReference type="EMBL" id="CP001821">
    <property type="protein sequence ID" value="ACZ31866.1"/>
    <property type="molecule type" value="Genomic_DNA"/>
</dbReference>
<dbReference type="SUPFAM" id="SSF55797">
    <property type="entry name" value="PR-1-like"/>
    <property type="match status" value="1"/>
</dbReference>
<dbReference type="KEGG" id="xce:Xcel_2853"/>
<gene>
    <name evidence="4" type="ordered locus">Xcel_2853</name>
</gene>
<dbReference type="OrthoDB" id="68195at2"/>
<dbReference type="AlphaFoldDB" id="D1BYJ4"/>
<keyword evidence="2" id="KW-0732">Signal</keyword>
<keyword evidence="5" id="KW-1185">Reference proteome</keyword>
<evidence type="ECO:0000259" key="3">
    <source>
        <dbReference type="Pfam" id="PF00188"/>
    </source>
</evidence>
<evidence type="ECO:0000313" key="4">
    <source>
        <dbReference type="EMBL" id="ACZ31866.1"/>
    </source>
</evidence>
<feature type="chain" id="PRO_5003021832" evidence="2">
    <location>
        <begin position="27"/>
        <end position="179"/>
    </location>
</feature>
<reference evidence="4 5" key="2">
    <citation type="journal article" date="2010" name="Stand. Genomic Sci.">
        <title>Complete genome sequence of Xylanimonas cellulosilytica type strain (XIL07).</title>
        <authorList>
            <person name="Foster B."/>
            <person name="Pukall R."/>
            <person name="Abt B."/>
            <person name="Nolan M."/>
            <person name="Glavina Del Rio T."/>
            <person name="Chen F."/>
            <person name="Lucas S."/>
            <person name="Tice H."/>
            <person name="Pitluck S."/>
            <person name="Cheng J.-F."/>
            <person name="Chertkov O."/>
            <person name="Brettin T."/>
            <person name="Han C."/>
            <person name="Detter J.C."/>
            <person name="Bruce D."/>
            <person name="Goodwin L."/>
            <person name="Ivanova N."/>
            <person name="Mavromatis K."/>
            <person name="Pati A."/>
            <person name="Mikhailova N."/>
            <person name="Chen A."/>
            <person name="Palaniappan K."/>
            <person name="Land M."/>
            <person name="Hauser L."/>
            <person name="Chang Y.-J."/>
            <person name="Jeffries C.D."/>
            <person name="Chain P."/>
            <person name="Rohde M."/>
            <person name="Goeker M."/>
            <person name="Bristow J."/>
            <person name="Eisen J.A."/>
            <person name="Markowitz V."/>
            <person name="Hugenholtz P."/>
            <person name="Kyrpides N.C."/>
            <person name="Klenk H.-P."/>
            <person name="Lapidus A."/>
        </authorList>
    </citation>
    <scope>NUCLEOTIDE SEQUENCE [LARGE SCALE GENOMIC DNA]</scope>
    <source>
        <strain evidence="5">DSM 15894 / CECT 5975 / LMG 20990 / XIL07</strain>
    </source>
</reference>
<evidence type="ECO:0000313" key="5">
    <source>
        <dbReference type="Proteomes" id="UP000002255"/>
    </source>
</evidence>
<feature type="signal peptide" evidence="2">
    <location>
        <begin position="1"/>
        <end position="26"/>
    </location>
</feature>
<dbReference type="eggNOG" id="COG2340">
    <property type="taxonomic scope" value="Bacteria"/>
</dbReference>
<name>D1BYJ4_XYLCX</name>
<dbReference type="InterPro" id="IPR014044">
    <property type="entry name" value="CAP_dom"/>
</dbReference>
<evidence type="ECO:0000256" key="1">
    <source>
        <dbReference type="SAM" id="MobiDB-lite"/>
    </source>
</evidence>
<dbReference type="PROSITE" id="PS51257">
    <property type="entry name" value="PROKAR_LIPOPROTEIN"/>
    <property type="match status" value="1"/>
</dbReference>
<feature type="domain" description="SCP" evidence="3">
    <location>
        <begin position="68"/>
        <end position="170"/>
    </location>
</feature>
<accession>D1BYJ4</accession>
<dbReference type="InterPro" id="IPR035940">
    <property type="entry name" value="CAP_sf"/>
</dbReference>
<dbReference type="STRING" id="446471.Xcel_2853"/>
<feature type="region of interest" description="Disordered" evidence="1">
    <location>
        <begin position="31"/>
        <end position="55"/>
    </location>
</feature>